<keyword evidence="2 5" id="KW-0812">Transmembrane</keyword>
<name>A0A2T2XAC5_9FIRM</name>
<comment type="caution">
    <text evidence="7">The sequence shown here is derived from an EMBL/GenBank/DDBJ whole genome shotgun (WGS) entry which is preliminary data.</text>
</comment>
<keyword evidence="5" id="KW-0813">Transport</keyword>
<feature type="domain" description="ABC transmembrane type-1" evidence="6">
    <location>
        <begin position="58"/>
        <end position="263"/>
    </location>
</feature>
<feature type="transmembrane region" description="Helical" evidence="5">
    <location>
        <begin position="173"/>
        <end position="195"/>
    </location>
</feature>
<keyword evidence="4 5" id="KW-0472">Membrane</keyword>
<evidence type="ECO:0000259" key="6">
    <source>
        <dbReference type="PROSITE" id="PS50928"/>
    </source>
</evidence>
<dbReference type="GO" id="GO:0055085">
    <property type="term" value="P:transmembrane transport"/>
    <property type="evidence" value="ECO:0007669"/>
    <property type="project" value="InterPro"/>
</dbReference>
<protein>
    <submittedName>
        <fullName evidence="7">Phosphate ABC transporter permease</fullName>
    </submittedName>
</protein>
<dbReference type="Gene3D" id="1.10.3720.10">
    <property type="entry name" value="MetI-like"/>
    <property type="match status" value="1"/>
</dbReference>
<dbReference type="Proteomes" id="UP000242972">
    <property type="component" value="Unassembled WGS sequence"/>
</dbReference>
<dbReference type="EMBL" id="PXYW01000063">
    <property type="protein sequence ID" value="PSR31396.1"/>
    <property type="molecule type" value="Genomic_DNA"/>
</dbReference>
<accession>A0A2T2XAC5</accession>
<evidence type="ECO:0000256" key="2">
    <source>
        <dbReference type="ARBA" id="ARBA00022692"/>
    </source>
</evidence>
<dbReference type="AlphaFoldDB" id="A0A2T2XAC5"/>
<proteinExistence type="inferred from homology"/>
<dbReference type="PANTHER" id="PTHR43470">
    <property type="entry name" value="PHOSPHATE TRANSPORT SYSTEM PERMEASE PROTEIN PSTA-RELATED"/>
    <property type="match status" value="1"/>
</dbReference>
<dbReference type="PANTHER" id="PTHR43470:SF4">
    <property type="entry name" value="ABC TRANSPORTER PERMEASE PROTEIN YQGI-RELATED"/>
    <property type="match status" value="1"/>
</dbReference>
<feature type="transmembrane region" description="Helical" evidence="5">
    <location>
        <begin position="127"/>
        <end position="152"/>
    </location>
</feature>
<organism evidence="7 8">
    <name type="scientific">Sulfobacillus benefaciens</name>
    <dbReference type="NCBI Taxonomy" id="453960"/>
    <lineage>
        <taxon>Bacteria</taxon>
        <taxon>Bacillati</taxon>
        <taxon>Bacillota</taxon>
        <taxon>Clostridia</taxon>
        <taxon>Eubacteriales</taxon>
        <taxon>Clostridiales Family XVII. Incertae Sedis</taxon>
        <taxon>Sulfobacillus</taxon>
    </lineage>
</organism>
<evidence type="ECO:0000256" key="4">
    <source>
        <dbReference type="ARBA" id="ARBA00023136"/>
    </source>
</evidence>
<dbReference type="InterPro" id="IPR000515">
    <property type="entry name" value="MetI-like"/>
</dbReference>
<dbReference type="SUPFAM" id="SSF161098">
    <property type="entry name" value="MetI-like"/>
    <property type="match status" value="1"/>
</dbReference>
<gene>
    <name evidence="7" type="ORF">C7B46_16790</name>
</gene>
<evidence type="ECO:0000313" key="7">
    <source>
        <dbReference type="EMBL" id="PSR31396.1"/>
    </source>
</evidence>
<dbReference type="PROSITE" id="PS50928">
    <property type="entry name" value="ABC_TM1"/>
    <property type="match status" value="1"/>
</dbReference>
<evidence type="ECO:0000256" key="1">
    <source>
        <dbReference type="ARBA" id="ARBA00004141"/>
    </source>
</evidence>
<dbReference type="GO" id="GO:0005886">
    <property type="term" value="C:plasma membrane"/>
    <property type="evidence" value="ECO:0007669"/>
    <property type="project" value="UniProtKB-SubCell"/>
</dbReference>
<dbReference type="Pfam" id="PF00528">
    <property type="entry name" value="BPD_transp_1"/>
    <property type="match status" value="1"/>
</dbReference>
<feature type="transmembrane region" description="Helical" evidence="5">
    <location>
        <begin position="7"/>
        <end position="30"/>
    </location>
</feature>
<evidence type="ECO:0000256" key="3">
    <source>
        <dbReference type="ARBA" id="ARBA00022989"/>
    </source>
</evidence>
<sequence>MKGSTWHGVAVVGSLLTAVLFGILLGDLVWQGLPQMSLGFLWRTPSELTSFGGIGPELLNTLVMVGAASAITIPLGLAAAILRVEYGARPGFLLVFDRMRYTLLSLPTIVVGLMVYEWFIVGLRWPLSVGAGVIALAVVNWPFVVDVSVAALKGVPDSFREASLALGGTKYLTLLRVVLPSALSALVSGLGMAIARLMGESAVLIFTAGINVSRHWGWSAPGETLAVHLWYLRTESVAPHADAQAAATGVVLLLLVGLVLYLTQKLAHWLKPMDA</sequence>
<comment type="subcellular location">
    <subcellularLocation>
        <location evidence="5">Cell membrane</location>
        <topology evidence="5">Multi-pass membrane protein</topology>
    </subcellularLocation>
    <subcellularLocation>
        <location evidence="1">Membrane</location>
        <topology evidence="1">Multi-pass membrane protein</topology>
    </subcellularLocation>
</comment>
<feature type="transmembrane region" description="Helical" evidence="5">
    <location>
        <begin position="58"/>
        <end position="82"/>
    </location>
</feature>
<keyword evidence="3 5" id="KW-1133">Transmembrane helix</keyword>
<reference evidence="7 8" key="1">
    <citation type="journal article" date="2014" name="BMC Genomics">
        <title>Comparison of environmental and isolate Sulfobacillus genomes reveals diverse carbon, sulfur, nitrogen, and hydrogen metabolisms.</title>
        <authorList>
            <person name="Justice N.B."/>
            <person name="Norman A."/>
            <person name="Brown C.T."/>
            <person name="Singh A."/>
            <person name="Thomas B.C."/>
            <person name="Banfield J.F."/>
        </authorList>
    </citation>
    <scope>NUCLEOTIDE SEQUENCE [LARGE SCALE GENOMIC DNA]</scope>
    <source>
        <strain evidence="7">AMDSBA4</strain>
    </source>
</reference>
<evidence type="ECO:0000313" key="8">
    <source>
        <dbReference type="Proteomes" id="UP000242972"/>
    </source>
</evidence>
<feature type="transmembrane region" description="Helical" evidence="5">
    <location>
        <begin position="243"/>
        <end position="263"/>
    </location>
</feature>
<comment type="similarity">
    <text evidence="5">Belongs to the binding-protein-dependent transport system permease family.</text>
</comment>
<dbReference type="CDD" id="cd06261">
    <property type="entry name" value="TM_PBP2"/>
    <property type="match status" value="1"/>
</dbReference>
<dbReference type="InterPro" id="IPR035906">
    <property type="entry name" value="MetI-like_sf"/>
</dbReference>
<feature type="transmembrane region" description="Helical" evidence="5">
    <location>
        <begin position="103"/>
        <end position="121"/>
    </location>
</feature>
<evidence type="ECO:0000256" key="5">
    <source>
        <dbReference type="RuleBase" id="RU363032"/>
    </source>
</evidence>